<dbReference type="Gene3D" id="3.40.50.410">
    <property type="entry name" value="von Willebrand factor, type A domain"/>
    <property type="match status" value="1"/>
</dbReference>
<feature type="transmembrane region" description="Helical" evidence="1">
    <location>
        <begin position="16"/>
        <end position="36"/>
    </location>
</feature>
<dbReference type="AlphaFoldDB" id="A0A8J7MMX9"/>
<organism evidence="3 4">
    <name type="scientific">Fuscibacter oryzae</name>
    <dbReference type="NCBI Taxonomy" id="2803939"/>
    <lineage>
        <taxon>Bacteria</taxon>
        <taxon>Pseudomonadati</taxon>
        <taxon>Pseudomonadota</taxon>
        <taxon>Alphaproteobacteria</taxon>
        <taxon>Rhodobacterales</taxon>
        <taxon>Paracoccaceae</taxon>
        <taxon>Fuscibacter</taxon>
    </lineage>
</organism>
<dbReference type="SUPFAM" id="SSF53300">
    <property type="entry name" value="vWA-like"/>
    <property type="match status" value="1"/>
</dbReference>
<keyword evidence="1" id="KW-1133">Transmembrane helix</keyword>
<dbReference type="CDD" id="cd00198">
    <property type="entry name" value="vWFA"/>
    <property type="match status" value="1"/>
</dbReference>
<evidence type="ECO:0000256" key="1">
    <source>
        <dbReference type="SAM" id="Phobius"/>
    </source>
</evidence>
<dbReference type="EMBL" id="JAESVP010000002">
    <property type="protein sequence ID" value="MBL4927162.1"/>
    <property type="molecule type" value="Genomic_DNA"/>
</dbReference>
<name>A0A8J7MMX9_9RHOB</name>
<dbReference type="PROSITE" id="PS50234">
    <property type="entry name" value="VWFA"/>
    <property type="match status" value="1"/>
</dbReference>
<keyword evidence="1" id="KW-0472">Membrane</keyword>
<protein>
    <recommendedName>
        <fullName evidence="2">VWFA domain-containing protein</fullName>
    </recommendedName>
</protein>
<dbReference type="InterPro" id="IPR028087">
    <property type="entry name" value="Tad_N"/>
</dbReference>
<keyword evidence="1" id="KW-0812">Transmembrane</keyword>
<comment type="caution">
    <text evidence="3">The sequence shown here is derived from an EMBL/GenBank/DDBJ whole genome shotgun (WGS) entry which is preliminary data.</text>
</comment>
<proteinExistence type="predicted"/>
<feature type="domain" description="VWFA" evidence="2">
    <location>
        <begin position="136"/>
        <end position="201"/>
    </location>
</feature>
<dbReference type="Proteomes" id="UP000619033">
    <property type="component" value="Unassembled WGS sequence"/>
</dbReference>
<reference evidence="3" key="1">
    <citation type="submission" date="2021-01" db="EMBL/GenBank/DDBJ databases">
        <title>Genome seq and assembly of Tabrizicola sp. KVB23.</title>
        <authorList>
            <person name="Chhetri G."/>
        </authorList>
    </citation>
    <scope>NUCLEOTIDE SEQUENCE</scope>
    <source>
        <strain evidence="3">KVB23</strain>
    </source>
</reference>
<dbReference type="RefSeq" id="WP_202658315.1">
    <property type="nucleotide sequence ID" value="NZ_JAESVP010000002.1"/>
</dbReference>
<keyword evidence="4" id="KW-1185">Reference proteome</keyword>
<dbReference type="InterPro" id="IPR002035">
    <property type="entry name" value="VWF_A"/>
</dbReference>
<accession>A0A8J7MMX9</accession>
<dbReference type="Pfam" id="PF13400">
    <property type="entry name" value="Tad"/>
    <property type="match status" value="1"/>
</dbReference>
<evidence type="ECO:0000259" key="2">
    <source>
        <dbReference type="PROSITE" id="PS50234"/>
    </source>
</evidence>
<sequence length="558" mass="60302">MARFQLRTFARQESGSLTIFSLSLFMAMIMIGGLAVDVMRYETIRTNLQNTLDRSTLAAASLTQELDATSVVNDYFTKAGLIQYLKTVTVNEGLNYREVAADATAGTDPIFLKLMGINAMDAAGHSKAEQRVTNVEIMLVLDISGSMASNSKLTNLKSAANEFVNTVLSSDAEGRISIGLVPFNGQVNLGSTLSAKYNLTDPNGGTNQFCVDLDPATYSSLSLSRTSAMSMTANADSYSTTNQTTSYVTPTDSNYGVANGANLWCPPSATNIVRLPSKSISGLQSAINGLTAIGATSINAGMRWGTALLDPSARTMFSQFITSGAMPSEFQGRPFDYVDDDAMKVIILMTDGEHFAEERIKPLFKSGYSIIFRTTSDNNYSVFHSSKVVTTSSTTICNSRPYWVPHLGAWHSRPWNGTVPPTNNCYVQNAAIPSGVTNLTWPQVWANMRVSYVAWQFYARALGTTSSTRTTVYNDTMTAMRTQTATTTMDTQLQTICTSIKNQGVTVYGIAFEAPANGQTQIAGCASSAAHYFNATGLQIKTAFRAIASNISQLRLTQ</sequence>
<evidence type="ECO:0000313" key="4">
    <source>
        <dbReference type="Proteomes" id="UP000619033"/>
    </source>
</evidence>
<evidence type="ECO:0000313" key="3">
    <source>
        <dbReference type="EMBL" id="MBL4927162.1"/>
    </source>
</evidence>
<gene>
    <name evidence="3" type="ORF">JI744_03495</name>
</gene>
<dbReference type="InterPro" id="IPR036465">
    <property type="entry name" value="vWFA_dom_sf"/>
</dbReference>